<name>M3G5K2_9LEPT</name>
<proteinExistence type="predicted"/>
<protein>
    <submittedName>
        <fullName evidence="1">Uncharacterized protein</fullName>
    </submittedName>
</protein>
<comment type="caution">
    <text evidence="1">The sequence shown here is derived from an EMBL/GenBank/DDBJ whole genome shotgun (WGS) entry which is preliminary data.</text>
</comment>
<dbReference type="AlphaFoldDB" id="M3G5K2"/>
<dbReference type="Proteomes" id="UP000011770">
    <property type="component" value="Unassembled WGS sequence"/>
</dbReference>
<gene>
    <name evidence="1" type="ORF">LEP1GSC188_2694</name>
</gene>
<accession>M3G5K2</accession>
<evidence type="ECO:0000313" key="1">
    <source>
        <dbReference type="EMBL" id="EMF81244.1"/>
    </source>
</evidence>
<evidence type="ECO:0000313" key="2">
    <source>
        <dbReference type="Proteomes" id="UP000011770"/>
    </source>
</evidence>
<sequence>MERTSKIKKYLCSKRAYLRILKDWMAVLFLERSVFSKFS</sequence>
<reference evidence="1 2" key="1">
    <citation type="submission" date="2013-01" db="EMBL/GenBank/DDBJ databases">
        <authorList>
            <person name="Harkins D.M."/>
            <person name="Durkin A.S."/>
            <person name="Brinkac L.M."/>
            <person name="Haft D.H."/>
            <person name="Selengut J.D."/>
            <person name="Sanka R."/>
            <person name="DePew J."/>
            <person name="Purushe J."/>
            <person name="Tulsiani S.M."/>
            <person name="Graham G.C."/>
            <person name="Burns M.-A."/>
            <person name="Dohnt M.F."/>
            <person name="Smythe L.D."/>
            <person name="McKay D.B."/>
            <person name="Craig S.B."/>
            <person name="Vinetz J.M."/>
            <person name="Sutton G.G."/>
            <person name="Nierman W.C."/>
            <person name="Fouts D.E."/>
        </authorList>
    </citation>
    <scope>NUCLEOTIDE SEQUENCE [LARGE SCALE GENOMIC DNA]</scope>
    <source>
        <strain evidence="1 2">LT2116</strain>
    </source>
</reference>
<dbReference type="EMBL" id="AHOR02000037">
    <property type="protein sequence ID" value="EMF81244.1"/>
    <property type="molecule type" value="Genomic_DNA"/>
</dbReference>
<organism evidence="1 2">
    <name type="scientific">Leptospira weilii serovar Topaz str. LT2116</name>
    <dbReference type="NCBI Taxonomy" id="1088540"/>
    <lineage>
        <taxon>Bacteria</taxon>
        <taxon>Pseudomonadati</taxon>
        <taxon>Spirochaetota</taxon>
        <taxon>Spirochaetia</taxon>
        <taxon>Leptospirales</taxon>
        <taxon>Leptospiraceae</taxon>
        <taxon>Leptospira</taxon>
    </lineage>
</organism>